<gene>
    <name evidence="3" type="ORF">ODALV1_LOCUS6469</name>
</gene>
<name>A0ABP1Q2D7_9HEXA</name>
<keyword evidence="1" id="KW-0472">Membrane</keyword>
<reference evidence="3 4" key="1">
    <citation type="submission" date="2024-08" db="EMBL/GenBank/DDBJ databases">
        <authorList>
            <person name="Cucini C."/>
            <person name="Frati F."/>
        </authorList>
    </citation>
    <scope>NUCLEOTIDE SEQUENCE [LARGE SCALE GENOMIC DNA]</scope>
</reference>
<keyword evidence="2" id="KW-0732">Signal</keyword>
<dbReference type="EMBL" id="CAXLJM020000020">
    <property type="protein sequence ID" value="CAL8086538.1"/>
    <property type="molecule type" value="Genomic_DNA"/>
</dbReference>
<organism evidence="3 4">
    <name type="scientific">Orchesella dallaii</name>
    <dbReference type="NCBI Taxonomy" id="48710"/>
    <lineage>
        <taxon>Eukaryota</taxon>
        <taxon>Metazoa</taxon>
        <taxon>Ecdysozoa</taxon>
        <taxon>Arthropoda</taxon>
        <taxon>Hexapoda</taxon>
        <taxon>Collembola</taxon>
        <taxon>Entomobryomorpha</taxon>
        <taxon>Entomobryoidea</taxon>
        <taxon>Orchesellidae</taxon>
        <taxon>Orchesellinae</taxon>
        <taxon>Orchesella</taxon>
    </lineage>
</organism>
<sequence>MFCTKKQSMWMVVVYIILSLELCFHTVAAGHEHEHITLQKDDGIQAHHPYNITLHHTSPYGIVYEEDPSPPLMYDTFYTIIFDAAIPVWNSTDLRVILPQEFSNVSKFCNDTSAETDLWGASVCPIMNKLNEMLDDFYVQLKMIESHNTSTTTGKHHFTSCHQIKSHFSSQIVDDEAMTVYLLKSLMECPLKDIVHRSLNVSYVNQTKYTELLKNFFDIYINPRYRMGGYVKYAASTNILISIHATELFEHFMFAYQWSASMATCNSQRIPDLLVSEEMLKETLLEVQTKAQAEGLELTIPIDDLSSYYKLALADCVTGNIGKSYVIRVLVPLTKILANYKLVNFRSVPYLNKENEDVPLICEHHIKFRSLVIQGNTHMPVAVPKCDDAKNLCQVPPVGDRPFFDRCVLDVLFNRSATIIDHCDPTCVKIEESLLPFIQRIKSDQFVIVGKSSAEIAIMCGSDTKPLKVLEVPDHVGSLMVTVPCGCSIVHRTDKYYIEGECGLKLDIVPVKAIGLEDVLLHYSIKINKTAKGNEARQLNKEEISKQKEENEVFSNSYENLVSEATGKVATWPMHWAFVLSIICIFCLVLAFAVGRNMYIRLGQLELSFARQDRPSTEFHNMSFNVRAAAENDSVY</sequence>
<dbReference type="Proteomes" id="UP001642540">
    <property type="component" value="Unassembled WGS sequence"/>
</dbReference>
<feature type="signal peptide" evidence="2">
    <location>
        <begin position="1"/>
        <end position="29"/>
    </location>
</feature>
<comment type="caution">
    <text evidence="3">The sequence shown here is derived from an EMBL/GenBank/DDBJ whole genome shotgun (WGS) entry which is preliminary data.</text>
</comment>
<proteinExistence type="predicted"/>
<evidence type="ECO:0000256" key="2">
    <source>
        <dbReference type="SAM" id="SignalP"/>
    </source>
</evidence>
<keyword evidence="1" id="KW-1133">Transmembrane helix</keyword>
<protein>
    <submittedName>
        <fullName evidence="3">Uncharacterized protein</fullName>
    </submittedName>
</protein>
<feature type="chain" id="PRO_5047362008" evidence="2">
    <location>
        <begin position="30"/>
        <end position="636"/>
    </location>
</feature>
<keyword evidence="1" id="KW-0812">Transmembrane</keyword>
<evidence type="ECO:0000256" key="1">
    <source>
        <dbReference type="SAM" id="Phobius"/>
    </source>
</evidence>
<accession>A0ABP1Q2D7</accession>
<evidence type="ECO:0000313" key="4">
    <source>
        <dbReference type="Proteomes" id="UP001642540"/>
    </source>
</evidence>
<feature type="transmembrane region" description="Helical" evidence="1">
    <location>
        <begin position="574"/>
        <end position="594"/>
    </location>
</feature>
<keyword evidence="4" id="KW-1185">Reference proteome</keyword>
<evidence type="ECO:0000313" key="3">
    <source>
        <dbReference type="EMBL" id="CAL8086538.1"/>
    </source>
</evidence>